<evidence type="ECO:0000313" key="5">
    <source>
        <dbReference type="Proteomes" id="UP001499988"/>
    </source>
</evidence>
<organism evidence="4 5">
    <name type="scientific">Ferrimonas pelagia</name>
    <dbReference type="NCBI Taxonomy" id="1177826"/>
    <lineage>
        <taxon>Bacteria</taxon>
        <taxon>Pseudomonadati</taxon>
        <taxon>Pseudomonadota</taxon>
        <taxon>Gammaproteobacteria</taxon>
        <taxon>Alteromonadales</taxon>
        <taxon>Ferrimonadaceae</taxon>
        <taxon>Ferrimonas</taxon>
    </lineage>
</organism>
<accession>A0ABP9EEX1</accession>
<feature type="chain" id="PRO_5045827393" description="Outer membrane protein beta-barrel domain-containing protein" evidence="2">
    <location>
        <begin position="20"/>
        <end position="194"/>
    </location>
</feature>
<dbReference type="RefSeq" id="WP_345333599.1">
    <property type="nucleotide sequence ID" value="NZ_BAABJZ010000009.1"/>
</dbReference>
<name>A0ABP9EEX1_9GAMM</name>
<dbReference type="Pfam" id="PF13505">
    <property type="entry name" value="OMP_b-brl"/>
    <property type="match status" value="1"/>
</dbReference>
<evidence type="ECO:0000256" key="2">
    <source>
        <dbReference type="SAM" id="SignalP"/>
    </source>
</evidence>
<keyword evidence="1 2" id="KW-0732">Signal</keyword>
<keyword evidence="5" id="KW-1185">Reference proteome</keyword>
<evidence type="ECO:0000313" key="4">
    <source>
        <dbReference type="EMBL" id="GAA4876877.1"/>
    </source>
</evidence>
<dbReference type="Proteomes" id="UP001499988">
    <property type="component" value="Unassembled WGS sequence"/>
</dbReference>
<feature type="signal peptide" evidence="2">
    <location>
        <begin position="1"/>
        <end position="19"/>
    </location>
</feature>
<gene>
    <name evidence="4" type="ORF">GCM10023333_07670</name>
</gene>
<protein>
    <recommendedName>
        <fullName evidence="3">Outer membrane protein beta-barrel domain-containing protein</fullName>
    </recommendedName>
</protein>
<dbReference type="InterPro" id="IPR027385">
    <property type="entry name" value="Beta-barrel_OMP"/>
</dbReference>
<evidence type="ECO:0000256" key="1">
    <source>
        <dbReference type="ARBA" id="ARBA00022729"/>
    </source>
</evidence>
<dbReference type="SUPFAM" id="SSF56925">
    <property type="entry name" value="OMPA-like"/>
    <property type="match status" value="1"/>
</dbReference>
<dbReference type="Gene3D" id="2.40.160.20">
    <property type="match status" value="1"/>
</dbReference>
<reference evidence="5" key="1">
    <citation type="journal article" date="2019" name="Int. J. Syst. Evol. Microbiol.">
        <title>The Global Catalogue of Microorganisms (GCM) 10K type strain sequencing project: providing services to taxonomists for standard genome sequencing and annotation.</title>
        <authorList>
            <consortium name="The Broad Institute Genomics Platform"/>
            <consortium name="The Broad Institute Genome Sequencing Center for Infectious Disease"/>
            <person name="Wu L."/>
            <person name="Ma J."/>
        </authorList>
    </citation>
    <scope>NUCLEOTIDE SEQUENCE [LARGE SCALE GENOMIC DNA]</scope>
    <source>
        <strain evidence="5">JCM 18401</strain>
    </source>
</reference>
<sequence length="194" mass="21204">MKTTLPFLALGLISAAAQAQVNIQINAPAQGDVYVPAQGAVHYPSQAPALNRGSYNGLQYNWMRYDHRQMRTANPGAVTFISGYQFDDYFSLEGRIGTNVDSDHNAKLTYHAGAFLKGGWANPTPFTPYVLLGVTNGRFSASGYGSGTQTDFSYGGGVSLSSSRYFSLNLEYVSYFSDDQFDLSSFNAGFNFRF</sequence>
<comment type="caution">
    <text evidence="4">The sequence shown here is derived from an EMBL/GenBank/DDBJ whole genome shotgun (WGS) entry which is preliminary data.</text>
</comment>
<evidence type="ECO:0000259" key="3">
    <source>
        <dbReference type="Pfam" id="PF13505"/>
    </source>
</evidence>
<feature type="domain" description="Outer membrane protein beta-barrel" evidence="3">
    <location>
        <begin position="39"/>
        <end position="194"/>
    </location>
</feature>
<dbReference type="InterPro" id="IPR011250">
    <property type="entry name" value="OMP/PagP_B-barrel"/>
</dbReference>
<proteinExistence type="predicted"/>
<dbReference type="EMBL" id="BAABJZ010000009">
    <property type="protein sequence ID" value="GAA4876877.1"/>
    <property type="molecule type" value="Genomic_DNA"/>
</dbReference>